<keyword evidence="8" id="KW-0696">RNA-directed RNA polymerase</keyword>
<evidence type="ECO:0000256" key="3">
    <source>
        <dbReference type="ARBA" id="ARBA00022679"/>
    </source>
</evidence>
<reference evidence="8" key="1">
    <citation type="submission" date="2022-10" db="EMBL/GenBank/DDBJ databases">
        <title>Divergent RNA viruses in the cosmopolitan monoxenous trypanosomatid Leptomonas pyrrhocoris.</title>
        <authorList>
            <person name="Grybchuk D."/>
            <person name="Macedo D.H."/>
            <person name="Kostygov A."/>
            <person name="Votypka J."/>
            <person name="Sevcik J."/>
            <person name="Yurchenko V."/>
        </authorList>
    </citation>
    <scope>NUCLEOTIDE SEQUENCE</scope>
    <source>
        <strain evidence="8">LbvCZ-Br02</strain>
    </source>
</reference>
<protein>
    <recommendedName>
        <fullName evidence="2">RNA-directed RNA polymerase L</fullName>
        <ecNumber evidence="1">2.7.7.48</ecNumber>
    </recommendedName>
    <alternativeName>
        <fullName evidence="4">Large structural protein</fullName>
    </alternativeName>
    <alternativeName>
        <fullName evidence="6">Replicase</fullName>
    </alternativeName>
    <alternativeName>
        <fullName evidence="5">Transcriptase</fullName>
    </alternativeName>
</protein>
<dbReference type="GO" id="GO:0039694">
    <property type="term" value="P:viral RNA genome replication"/>
    <property type="evidence" value="ECO:0007669"/>
    <property type="project" value="InterPro"/>
</dbReference>
<dbReference type="Pfam" id="PF04196">
    <property type="entry name" value="Bunya_RdRp"/>
    <property type="match status" value="1"/>
</dbReference>
<evidence type="ECO:0000256" key="1">
    <source>
        <dbReference type="ARBA" id="ARBA00012494"/>
    </source>
</evidence>
<accession>A0AA50KJ76</accession>
<dbReference type="InterPro" id="IPR007322">
    <property type="entry name" value="RNA_pol_bunyavir"/>
</dbReference>
<keyword evidence="8" id="KW-0548">Nucleotidyltransferase</keyword>
<sequence length="2083" mass="240430">MTQNFNFQDEVRLQCLREFPPFCTDYSSASITTVDSSTVEPRHAVVQERGSEWFVECGDLRMSARRDQHYSYPCHEMFCMAFFEAREVQAPSHLTYGNEIVKLLDRAPRLTPDNIFAYHNILYITELKTSVTKHEDADLMQNAITKYADIYPPGTYKITGISLTQYMLKFRGLIPDVNRARDSYAVWLGCIRAFQDFLGYKRSILNNINNVDLAEFPVSELTYDSSWISTLEDLKSRELGPYCRKMHRIHTDYEPDDSLFSKTKWTELTCCSVEYEGDFYIPSPPTGIDERRRKLILEVIRNSKTFSEMGAEQLDKEGRLKPCVETCKMKINISSDDVSPQDREKGLDAKSFAAEYTQSQSGHLSRESFKMTLQERIDSTRMEATLSYLDDQRELSHKSVLAPSDFNIKLLSDYLFKPCKHPLYDKSIKLWPEEDYPETYGEFSLQGTVLFSQAMFIQRLVQELNVVRTSSSGKLIHHISKIGSYDAYLLAHATGRTNHIFYDILFKGEPCEYLCKDLFLNLNDGWWMTSVVRSINSSRLNQLLFMTHKLACLYEFFKRYGEENAKQYITISYLTMLDGKQHTIDMLQYFRYLYMKQTCYYDDLSPVLKKCISPIRTKLQSLIAYRMIMVRNNFLTQRAKLAEDEDGQITVNHMINWIIPTENIDSVEEMISLSYMHYCVAAKKNDTIHGYIKCLNKIVLQELELPISYHDLKYSTEEFLDRKKLTHEYSRPIIKRLGEFLSSWLKQSSISPKTVLSMFLKSCAENITFQKFSTMKKSTEFHDGIYDRIQCALAVRHLMQKHNYSGSPMDNITDLSRSLSKIENRAVSVFKKDQQTGIREIFVMPIAMRISMAMCEEFCRVIANHVPNEMLTKPQLKDSLDAIHLDRVRDAKRQCQLRDMVQVIHVTSSADAKTWCQRWVMPNFLDFIISFLRDYLKDEKDTKILDSYKNMENHFINTFNSITHKCIIPDSNHMKTISIIPDSVIFDDVVRALKGVINQDPKYDNIRGEIPGSIKNMSNMMQGVPHVMSSLLHSTYLNYMTTHMESFILRRFSEVVLCKISSQVSSDDSSLICTVCVKESTKPEEIRRIRRELCVMLGIIEETKTEIGAESSPEKSTIGTMGKLREFNSCWKAGSTSIYAGIKFMSSVFSLGFHPILRDRVSESLSSLQQLYKEGLYTREIACINKALQLAHAELLAPPETIYYTKLLETNCPDLGVVPYLPPKLIGYLSLELLDILVMKRLKEKKSYFSMRNKTPSLTFDKMYKYLEFVKKMGIDRSSLVQRAEGMDPISFLEEGFPSEDDEISVAMLSSGIRLSFMNVDLLRIHTASSYTMGNAVVSYYDDNVNKVDFKKIPTKTSLFDLINESLSYRGDYELLSTSYQNSLAEQIDTILDVRYNLELKDKSYCPRKRHEVTLVTSAMPIVGAKDTILSCWKNGGNLEMFRNNNKDAYIRQLETIDYRFKRTFEETRSNFGDIISLRMWLNSVVEKRKKVEFLISRKPQFDRIEAVQRNLRENYSHNQSYCSMTSISYGDVYVVPDTEYTEEQSKAVIEKFNPLPIFEKYCTTSLMPFRSNRKKGKKEFKDEVSQKRGSLIGWANQMDLSMNTIERLLYTQLLIRDGGIYSNEISCKVTISSSDIRREGLLYLLGIPNLRECDAFVARSYKMLMGLRLSWRCYFYFTMIGGKFKDMNVGDKARLFKPIFEELEASHDLPRDLIPLIMYHSDIKRSKKGVNDYYEMTIKTDLSIWKKSTPKCTYRTTVGNPVRFVDLELRFSNEKPEVMTRSTLVEIGRLDKIPVMRCSNGSQKDVVEVTLSHFSVCKSRNQKMHLIDATGSWIATKNVFISSAQIIEFDPVVEKNDRDKFKKSLLTSECIAEQWQVFLNNCKDEIDKLIKCSNSPLSSENLDLLELLLYGPHNPEYADAYGDPMMGLPVIEPTAMDFNELDRMTELFKRDETIEEPEDESVGDGLEDLNVEYFIETDDGSKTVTKSMTVGYTTKFQSFSDGLILRSSRAPKMSLSNVRQIQNDLDSRLKYLILDPNTGYGGKTVIRKEFLENDPVSTELAVFDSPLENDSLPPDPGGTTTD</sequence>
<name>A0AA50KJ76_9VIRU</name>
<evidence type="ECO:0000256" key="2">
    <source>
        <dbReference type="ARBA" id="ARBA00018602"/>
    </source>
</evidence>
<organism evidence="8">
    <name type="scientific">Leptomonas pyrrhocoris leishbunyavirus 4</name>
    <dbReference type="NCBI Taxonomy" id="3070842"/>
    <lineage>
        <taxon>Viruses</taxon>
        <taxon>Riboviria</taxon>
        <taxon>Orthornavirae</taxon>
        <taxon>Negarnaviricota</taxon>
        <taxon>Polyploviricotina</taxon>
        <taxon>Bunyaviricetes</taxon>
        <taxon>Hareavirales</taxon>
        <taxon>Leishbuviridae</taxon>
        <taxon>Shilevirus</taxon>
        <taxon>Shilevirus betamoraviense</taxon>
    </lineage>
</organism>
<dbReference type="InterPro" id="IPR007099">
    <property type="entry name" value="RNA-dir_pol_NSvirus"/>
</dbReference>
<evidence type="ECO:0000256" key="6">
    <source>
        <dbReference type="ARBA" id="ARBA00031012"/>
    </source>
</evidence>
<keyword evidence="3" id="KW-0808">Transferase</keyword>
<dbReference type="EC" id="2.7.7.48" evidence="1"/>
<dbReference type="GO" id="GO:0006351">
    <property type="term" value="P:DNA-templated transcription"/>
    <property type="evidence" value="ECO:0007669"/>
    <property type="project" value="InterPro"/>
</dbReference>
<dbReference type="GO" id="GO:0003968">
    <property type="term" value="F:RNA-directed RNA polymerase activity"/>
    <property type="evidence" value="ECO:0007669"/>
    <property type="project" value="UniProtKB-KW"/>
</dbReference>
<dbReference type="EMBL" id="OP722874">
    <property type="protein sequence ID" value="WMB96298.1"/>
    <property type="molecule type" value="Viral_cRNA"/>
</dbReference>
<proteinExistence type="predicted"/>
<evidence type="ECO:0000313" key="8">
    <source>
        <dbReference type="EMBL" id="WMB96298.1"/>
    </source>
</evidence>
<dbReference type="PROSITE" id="PS50525">
    <property type="entry name" value="RDRP_SSRNA_NEG_SEG"/>
    <property type="match status" value="1"/>
</dbReference>
<evidence type="ECO:0000256" key="4">
    <source>
        <dbReference type="ARBA" id="ARBA00030285"/>
    </source>
</evidence>
<evidence type="ECO:0000259" key="7">
    <source>
        <dbReference type="PROSITE" id="PS50525"/>
    </source>
</evidence>
<feature type="domain" description="RdRp catalytic" evidence="7">
    <location>
        <begin position="891"/>
        <end position="1107"/>
    </location>
</feature>
<evidence type="ECO:0000256" key="5">
    <source>
        <dbReference type="ARBA" id="ARBA00030436"/>
    </source>
</evidence>